<dbReference type="InParanoid" id="C7QDN6"/>
<protein>
    <recommendedName>
        <fullName evidence="1">SnoaL-like domain-containing protein</fullName>
    </recommendedName>
</protein>
<dbReference type="InterPro" id="IPR032710">
    <property type="entry name" value="NTF2-like_dom_sf"/>
</dbReference>
<feature type="domain" description="SnoaL-like" evidence="1">
    <location>
        <begin position="6"/>
        <end position="122"/>
    </location>
</feature>
<dbReference type="EMBL" id="CP001700">
    <property type="protein sequence ID" value="ACU74660.1"/>
    <property type="molecule type" value="Genomic_DNA"/>
</dbReference>
<proteinExistence type="predicted"/>
<dbReference type="InterPro" id="IPR037401">
    <property type="entry name" value="SnoaL-like"/>
</dbReference>
<dbReference type="SUPFAM" id="SSF54427">
    <property type="entry name" value="NTF2-like"/>
    <property type="match status" value="1"/>
</dbReference>
<dbReference type="Proteomes" id="UP000000851">
    <property type="component" value="Chromosome"/>
</dbReference>
<keyword evidence="3" id="KW-1185">Reference proteome</keyword>
<dbReference type="eggNOG" id="COG3631">
    <property type="taxonomic scope" value="Bacteria"/>
</dbReference>
<dbReference type="RefSeq" id="WP_015794389.1">
    <property type="nucleotide sequence ID" value="NC_013131.1"/>
</dbReference>
<reference evidence="2 3" key="1">
    <citation type="journal article" date="2009" name="Stand. Genomic Sci.">
        <title>Complete genome sequence of Catenulispora acidiphila type strain (ID 139908).</title>
        <authorList>
            <person name="Copeland A."/>
            <person name="Lapidus A."/>
            <person name="Glavina Del Rio T."/>
            <person name="Nolan M."/>
            <person name="Lucas S."/>
            <person name="Chen F."/>
            <person name="Tice H."/>
            <person name="Cheng J.F."/>
            <person name="Bruce D."/>
            <person name="Goodwin L."/>
            <person name="Pitluck S."/>
            <person name="Mikhailova N."/>
            <person name="Pati A."/>
            <person name="Ivanova N."/>
            <person name="Mavromatis K."/>
            <person name="Chen A."/>
            <person name="Palaniappan K."/>
            <person name="Chain P."/>
            <person name="Land M."/>
            <person name="Hauser L."/>
            <person name="Chang Y.J."/>
            <person name="Jeffries C.D."/>
            <person name="Chertkov O."/>
            <person name="Brettin T."/>
            <person name="Detter J.C."/>
            <person name="Han C."/>
            <person name="Ali Z."/>
            <person name="Tindall B.J."/>
            <person name="Goker M."/>
            <person name="Bristow J."/>
            <person name="Eisen J.A."/>
            <person name="Markowitz V."/>
            <person name="Hugenholtz P."/>
            <person name="Kyrpides N.C."/>
            <person name="Klenk H.P."/>
        </authorList>
    </citation>
    <scope>NUCLEOTIDE SEQUENCE [LARGE SCALE GENOMIC DNA]</scope>
    <source>
        <strain evidence="3">DSM 44928 / JCM 14897 / NBRC 102108 / NRRL B-24433 / ID139908</strain>
    </source>
</reference>
<accession>C7QDN6</accession>
<name>C7QDN6_CATAD</name>
<gene>
    <name evidence="2" type="ordered locus">Caci_5802</name>
</gene>
<dbReference type="Pfam" id="PF13577">
    <property type="entry name" value="SnoaL_4"/>
    <property type="match status" value="1"/>
</dbReference>
<dbReference type="Gene3D" id="3.10.450.50">
    <property type="match status" value="1"/>
</dbReference>
<evidence type="ECO:0000313" key="2">
    <source>
        <dbReference type="EMBL" id="ACU74660.1"/>
    </source>
</evidence>
<organism evidence="2 3">
    <name type="scientific">Catenulispora acidiphila (strain DSM 44928 / JCM 14897 / NBRC 102108 / NRRL B-24433 / ID139908)</name>
    <dbReference type="NCBI Taxonomy" id="479433"/>
    <lineage>
        <taxon>Bacteria</taxon>
        <taxon>Bacillati</taxon>
        <taxon>Actinomycetota</taxon>
        <taxon>Actinomycetes</taxon>
        <taxon>Catenulisporales</taxon>
        <taxon>Catenulisporaceae</taxon>
        <taxon>Catenulispora</taxon>
    </lineage>
</organism>
<evidence type="ECO:0000313" key="3">
    <source>
        <dbReference type="Proteomes" id="UP000000851"/>
    </source>
</evidence>
<dbReference type="OrthoDB" id="9182871at2"/>
<dbReference type="KEGG" id="cai:Caci_5802"/>
<dbReference type="AlphaFoldDB" id="C7QDN6"/>
<evidence type="ECO:0000259" key="1">
    <source>
        <dbReference type="Pfam" id="PF13577"/>
    </source>
</evidence>
<sequence>MTLSWQDHVAINELLALHGHLCDTGALDRLDEVFTDDIAYDVTDFGFGVLRGLAANRDAALALGEGNPVGHHITNVILTEQAPGRVHARSKGIGITTDGTCGSATYDDTVVHGEKGWRISERIVRARRVPLHG</sequence>
<dbReference type="STRING" id="479433.Caci_5802"/>
<dbReference type="HOGENOM" id="CLU_140929_0_0_11"/>